<dbReference type="GO" id="GO:0004712">
    <property type="term" value="F:protein serine/threonine/tyrosine kinase activity"/>
    <property type="evidence" value="ECO:0007669"/>
    <property type="project" value="UniProtKB-ARBA"/>
</dbReference>
<dbReference type="InterPro" id="IPR050915">
    <property type="entry name" value="MAP_kinase_kinase"/>
</dbReference>
<evidence type="ECO:0000256" key="1">
    <source>
        <dbReference type="ARBA" id="ARBA00022527"/>
    </source>
</evidence>
<protein>
    <submittedName>
        <fullName evidence="7">Mitogen-activated protein kinase kinase 1</fullName>
    </submittedName>
</protein>
<dbReference type="AlphaFoldDB" id="A0A2U1KL79"/>
<feature type="domain" description="Protein kinase" evidence="6">
    <location>
        <begin position="1"/>
        <end position="131"/>
    </location>
</feature>
<reference evidence="7 8" key="1">
    <citation type="journal article" date="2018" name="Mol. Plant">
        <title>The genome of Artemisia annua provides insight into the evolution of Asteraceae family and artemisinin biosynthesis.</title>
        <authorList>
            <person name="Shen Q."/>
            <person name="Zhang L."/>
            <person name="Liao Z."/>
            <person name="Wang S."/>
            <person name="Yan T."/>
            <person name="Shi P."/>
            <person name="Liu M."/>
            <person name="Fu X."/>
            <person name="Pan Q."/>
            <person name="Wang Y."/>
            <person name="Lv Z."/>
            <person name="Lu X."/>
            <person name="Zhang F."/>
            <person name="Jiang W."/>
            <person name="Ma Y."/>
            <person name="Chen M."/>
            <person name="Hao X."/>
            <person name="Li L."/>
            <person name="Tang Y."/>
            <person name="Lv G."/>
            <person name="Zhou Y."/>
            <person name="Sun X."/>
            <person name="Brodelius P.E."/>
            <person name="Rose J.K.C."/>
            <person name="Tang K."/>
        </authorList>
    </citation>
    <scope>NUCLEOTIDE SEQUENCE [LARGE SCALE GENOMIC DNA]</scope>
    <source>
        <strain evidence="8">cv. Huhao1</strain>
        <tissue evidence="7">Leaf</tissue>
    </source>
</reference>
<proteinExistence type="predicted"/>
<evidence type="ECO:0000313" key="8">
    <source>
        <dbReference type="Proteomes" id="UP000245207"/>
    </source>
</evidence>
<gene>
    <name evidence="7" type="ORF">CTI12_AA590450</name>
</gene>
<dbReference type="GO" id="GO:0004674">
    <property type="term" value="F:protein serine/threonine kinase activity"/>
    <property type="evidence" value="ECO:0007669"/>
    <property type="project" value="UniProtKB-KW"/>
</dbReference>
<dbReference type="InterPro" id="IPR011009">
    <property type="entry name" value="Kinase-like_dom_sf"/>
</dbReference>
<dbReference type="GO" id="GO:0005524">
    <property type="term" value="F:ATP binding"/>
    <property type="evidence" value="ECO:0007669"/>
    <property type="project" value="UniProtKB-KW"/>
</dbReference>
<dbReference type="Gene3D" id="1.10.510.10">
    <property type="entry name" value="Transferase(Phosphotransferase) domain 1"/>
    <property type="match status" value="1"/>
</dbReference>
<dbReference type="PANTHER" id="PTHR47448">
    <property type="entry name" value="DUAL SPECIFICITY MITOGEN-ACTIVATED PROTEIN KINASE KINASE DSOR1-LIKE PROTEIN"/>
    <property type="match status" value="1"/>
</dbReference>
<evidence type="ECO:0000256" key="5">
    <source>
        <dbReference type="ARBA" id="ARBA00022840"/>
    </source>
</evidence>
<keyword evidence="4 7" id="KW-0418">Kinase</keyword>
<evidence type="ECO:0000256" key="4">
    <source>
        <dbReference type="ARBA" id="ARBA00022777"/>
    </source>
</evidence>
<evidence type="ECO:0000256" key="2">
    <source>
        <dbReference type="ARBA" id="ARBA00022679"/>
    </source>
</evidence>
<dbReference type="SUPFAM" id="SSF56112">
    <property type="entry name" value="Protein kinase-like (PK-like)"/>
    <property type="match status" value="1"/>
</dbReference>
<name>A0A2U1KL79_ARTAN</name>
<evidence type="ECO:0000259" key="6">
    <source>
        <dbReference type="PROSITE" id="PS50011"/>
    </source>
</evidence>
<comment type="caution">
    <text evidence="7">The sequence shown here is derived from an EMBL/GenBank/DDBJ whole genome shotgun (WGS) entry which is preliminary data.</text>
</comment>
<dbReference type="PROSITE" id="PS50011">
    <property type="entry name" value="PROTEIN_KINASE_DOM"/>
    <property type="match status" value="1"/>
</dbReference>
<dbReference type="OrthoDB" id="10252354at2759"/>
<dbReference type="PANTHER" id="PTHR47448:SF1">
    <property type="entry name" value="SERINE_THREONINE-PROTEIN KINASE STE7 HOMOLOG"/>
    <property type="match status" value="1"/>
</dbReference>
<dbReference type="InterPro" id="IPR000719">
    <property type="entry name" value="Prot_kinase_dom"/>
</dbReference>
<keyword evidence="3" id="KW-0547">Nucleotide-binding</keyword>
<keyword evidence="1" id="KW-0723">Serine/threonine-protein kinase</keyword>
<dbReference type="Pfam" id="PF00069">
    <property type="entry name" value="Pkinase"/>
    <property type="match status" value="1"/>
</dbReference>
<accession>A0A2U1KL79</accession>
<dbReference type="Proteomes" id="UP000245207">
    <property type="component" value="Unassembled WGS sequence"/>
</dbReference>
<keyword evidence="2" id="KW-0808">Transferase</keyword>
<dbReference type="GO" id="GO:0007165">
    <property type="term" value="P:signal transduction"/>
    <property type="evidence" value="ECO:0007669"/>
    <property type="project" value="UniProtKB-ARBA"/>
</dbReference>
<keyword evidence="8" id="KW-1185">Reference proteome</keyword>
<evidence type="ECO:0000313" key="7">
    <source>
        <dbReference type="EMBL" id="PWA37451.1"/>
    </source>
</evidence>
<sequence>MNVEESARGEVKIIDFGVSAILASTSGLANTFVGMYKYMSPERIIGGNYGYKSDRPQMAGHFPTQSRLDRYVYPSGHFAAILSCTKTVSSIPEPYLAAIWSLSNTVTASHVCVPSFKCLFVETVRQRYPHP</sequence>
<organism evidence="7 8">
    <name type="scientific">Artemisia annua</name>
    <name type="common">Sweet wormwood</name>
    <dbReference type="NCBI Taxonomy" id="35608"/>
    <lineage>
        <taxon>Eukaryota</taxon>
        <taxon>Viridiplantae</taxon>
        <taxon>Streptophyta</taxon>
        <taxon>Embryophyta</taxon>
        <taxon>Tracheophyta</taxon>
        <taxon>Spermatophyta</taxon>
        <taxon>Magnoliopsida</taxon>
        <taxon>eudicotyledons</taxon>
        <taxon>Gunneridae</taxon>
        <taxon>Pentapetalae</taxon>
        <taxon>asterids</taxon>
        <taxon>campanulids</taxon>
        <taxon>Asterales</taxon>
        <taxon>Asteraceae</taxon>
        <taxon>Asteroideae</taxon>
        <taxon>Anthemideae</taxon>
        <taxon>Artemisiinae</taxon>
        <taxon>Artemisia</taxon>
    </lineage>
</organism>
<dbReference type="EMBL" id="PKPP01016738">
    <property type="protein sequence ID" value="PWA37451.1"/>
    <property type="molecule type" value="Genomic_DNA"/>
</dbReference>
<evidence type="ECO:0000256" key="3">
    <source>
        <dbReference type="ARBA" id="ARBA00022741"/>
    </source>
</evidence>
<keyword evidence="5" id="KW-0067">ATP-binding</keyword>
<dbReference type="STRING" id="35608.A0A2U1KL79"/>